<proteinExistence type="predicted"/>
<organism evidence="2 3">
    <name type="scientific">Hwanghaeella grinnelliae</name>
    <dbReference type="NCBI Taxonomy" id="2500179"/>
    <lineage>
        <taxon>Bacteria</taxon>
        <taxon>Pseudomonadati</taxon>
        <taxon>Pseudomonadota</taxon>
        <taxon>Alphaproteobacteria</taxon>
        <taxon>Rhodospirillales</taxon>
        <taxon>Rhodospirillaceae</taxon>
        <taxon>Hwanghaeella</taxon>
    </lineage>
</organism>
<keyword evidence="1" id="KW-1133">Transmembrane helix</keyword>
<reference evidence="3" key="1">
    <citation type="submission" date="2019-01" db="EMBL/GenBank/DDBJ databases">
        <title>Gri0909 isolated from a small marine red alga.</title>
        <authorList>
            <person name="Kim J."/>
            <person name="Jeong S.E."/>
            <person name="Jeon C.O."/>
        </authorList>
    </citation>
    <scope>NUCLEOTIDE SEQUENCE [LARGE SCALE GENOMIC DNA]</scope>
    <source>
        <strain evidence="3">Gri0909</strain>
    </source>
</reference>
<dbReference type="EMBL" id="SADE01000001">
    <property type="protein sequence ID" value="RVU39309.1"/>
    <property type="molecule type" value="Genomic_DNA"/>
</dbReference>
<gene>
    <name evidence="2" type="ORF">EOI86_08735</name>
</gene>
<evidence type="ECO:0000313" key="3">
    <source>
        <dbReference type="Proteomes" id="UP000287447"/>
    </source>
</evidence>
<feature type="transmembrane region" description="Helical" evidence="1">
    <location>
        <begin position="21"/>
        <end position="39"/>
    </location>
</feature>
<comment type="caution">
    <text evidence="2">The sequence shown here is derived from an EMBL/GenBank/DDBJ whole genome shotgun (WGS) entry which is preliminary data.</text>
</comment>
<accession>A0A437QXW1</accession>
<name>A0A437QXW1_9PROT</name>
<protein>
    <submittedName>
        <fullName evidence="2">Uncharacterized protein</fullName>
    </submittedName>
</protein>
<keyword evidence="1" id="KW-0472">Membrane</keyword>
<evidence type="ECO:0000313" key="2">
    <source>
        <dbReference type="EMBL" id="RVU39309.1"/>
    </source>
</evidence>
<dbReference type="AlphaFoldDB" id="A0A437QXW1"/>
<keyword evidence="1" id="KW-0812">Transmembrane</keyword>
<dbReference type="RefSeq" id="WP_127764680.1">
    <property type="nucleotide sequence ID" value="NZ_SADE01000001.1"/>
</dbReference>
<dbReference type="OrthoDB" id="7365624at2"/>
<evidence type="ECO:0000256" key="1">
    <source>
        <dbReference type="SAM" id="Phobius"/>
    </source>
</evidence>
<keyword evidence="3" id="KW-1185">Reference proteome</keyword>
<sequence>MIETNCRRSLVIKLFRRRRELRLVLIGLMLQCSIFFGGMEALAQSDTGDGANPFTNSGEVANPRAPRKSSGVTIQLTKRQCRHVVVSHEASADVAYKPGVDVRGNPVAPADLASGFEWITPDTIEFGLAFNPLGNTGLDPDDFANTSANVGHIKYDILSGNLTLNGRPIADPLRAIIEAQCRAAGFLD</sequence>
<dbReference type="Proteomes" id="UP000287447">
    <property type="component" value="Unassembled WGS sequence"/>
</dbReference>